<dbReference type="Gene3D" id="2.80.10.50">
    <property type="match status" value="1"/>
</dbReference>
<organism evidence="3 4">
    <name type="scientific">Streptomyces capitiformicae</name>
    <dbReference type="NCBI Taxonomy" id="2014920"/>
    <lineage>
        <taxon>Bacteria</taxon>
        <taxon>Bacillati</taxon>
        <taxon>Actinomycetota</taxon>
        <taxon>Actinomycetes</taxon>
        <taxon>Kitasatosporales</taxon>
        <taxon>Streptomycetaceae</taxon>
        <taxon>Streptomyces</taxon>
    </lineage>
</organism>
<dbReference type="AlphaFoldDB" id="A0A918ZE66"/>
<dbReference type="Proteomes" id="UP000603227">
    <property type="component" value="Unassembled WGS sequence"/>
</dbReference>
<keyword evidence="3" id="KW-0378">Hydrolase</keyword>
<comment type="caution">
    <text evidence="3">The sequence shown here is derived from an EMBL/GenBank/DDBJ whole genome shotgun (WGS) entry which is preliminary data.</text>
</comment>
<accession>A0A918ZE66</accession>
<evidence type="ECO:0000313" key="4">
    <source>
        <dbReference type="Proteomes" id="UP000603227"/>
    </source>
</evidence>
<feature type="region of interest" description="Disordered" evidence="1">
    <location>
        <begin position="504"/>
        <end position="530"/>
    </location>
</feature>
<feature type="compositionally biased region" description="Low complexity" evidence="1">
    <location>
        <begin position="339"/>
        <end position="354"/>
    </location>
</feature>
<evidence type="ECO:0000313" key="3">
    <source>
        <dbReference type="EMBL" id="GHE47741.1"/>
    </source>
</evidence>
<feature type="compositionally biased region" description="Low complexity" evidence="1">
    <location>
        <begin position="362"/>
        <end position="372"/>
    </location>
</feature>
<feature type="region of interest" description="Disordered" evidence="1">
    <location>
        <begin position="274"/>
        <end position="295"/>
    </location>
</feature>
<dbReference type="RefSeq" id="WP_229914221.1">
    <property type="nucleotide sequence ID" value="NZ_BNAT01000031.1"/>
</dbReference>
<dbReference type="EMBL" id="BNAT01000031">
    <property type="protein sequence ID" value="GHE47741.1"/>
    <property type="molecule type" value="Genomic_DNA"/>
</dbReference>
<feature type="compositionally biased region" description="Polar residues" evidence="1">
    <location>
        <begin position="506"/>
        <end position="530"/>
    </location>
</feature>
<feature type="domain" description="Ricin B lectin" evidence="2">
    <location>
        <begin position="378"/>
        <end position="450"/>
    </location>
</feature>
<reference evidence="3" key="1">
    <citation type="journal article" date="2014" name="Int. J. Syst. Evol. Microbiol.">
        <title>Complete genome sequence of Corynebacterium casei LMG S-19264T (=DSM 44701T), isolated from a smear-ripened cheese.</title>
        <authorList>
            <consortium name="US DOE Joint Genome Institute (JGI-PGF)"/>
            <person name="Walter F."/>
            <person name="Albersmeier A."/>
            <person name="Kalinowski J."/>
            <person name="Ruckert C."/>
        </authorList>
    </citation>
    <scope>NUCLEOTIDE SEQUENCE</scope>
    <source>
        <strain evidence="3">CGMCC 4.7403</strain>
    </source>
</reference>
<gene>
    <name evidence="3" type="ORF">GCM10017771_68750</name>
</gene>
<proteinExistence type="predicted"/>
<dbReference type="SUPFAM" id="SSF50370">
    <property type="entry name" value="Ricin B-like lectins"/>
    <property type="match status" value="1"/>
</dbReference>
<dbReference type="InterPro" id="IPR000772">
    <property type="entry name" value="Ricin_B_lectin"/>
</dbReference>
<evidence type="ECO:0000259" key="2">
    <source>
        <dbReference type="Pfam" id="PF00652"/>
    </source>
</evidence>
<dbReference type="PROSITE" id="PS50231">
    <property type="entry name" value="RICIN_B_LECTIN"/>
    <property type="match status" value="1"/>
</dbReference>
<name>A0A918ZE66_9ACTN</name>
<protein>
    <submittedName>
        <fullName evidence="3">Hydrolase</fullName>
    </submittedName>
</protein>
<dbReference type="InterPro" id="IPR035992">
    <property type="entry name" value="Ricin_B-like_lectins"/>
</dbReference>
<keyword evidence="4" id="KW-1185">Reference proteome</keyword>
<dbReference type="GO" id="GO:0016787">
    <property type="term" value="F:hydrolase activity"/>
    <property type="evidence" value="ECO:0007669"/>
    <property type="project" value="UniProtKB-KW"/>
</dbReference>
<feature type="region of interest" description="Disordered" evidence="1">
    <location>
        <begin position="95"/>
        <end position="120"/>
    </location>
</feature>
<evidence type="ECO:0000256" key="1">
    <source>
        <dbReference type="SAM" id="MobiDB-lite"/>
    </source>
</evidence>
<dbReference type="Pfam" id="PF00652">
    <property type="entry name" value="Ricin_B_lectin"/>
    <property type="match status" value="1"/>
</dbReference>
<feature type="region of interest" description="Disordered" evidence="1">
    <location>
        <begin position="325"/>
        <end position="372"/>
    </location>
</feature>
<reference evidence="3" key="2">
    <citation type="submission" date="2020-09" db="EMBL/GenBank/DDBJ databases">
        <authorList>
            <person name="Sun Q."/>
            <person name="Zhou Y."/>
        </authorList>
    </citation>
    <scope>NUCLEOTIDE SEQUENCE</scope>
    <source>
        <strain evidence="3">CGMCC 4.7403</strain>
    </source>
</reference>
<sequence>MSGEEFVSGRAERGNAEGRGTAPLVEEVLALHGKALLDYAALCTGPLPEAAELLAGQAFRNTYGDMASHAGADSPWRPRLLAAVLDAAREWSTDDRRSSLHPDLRDDETRAKRRAAYDTDRGGRGHRGLLLYAFRNLPDRTQALLWHTEVEVEDIEAVAALLDADPSLLNPERARTLLRDKCVQAHLDLAPDEHCRRHNRLIDIHARPGTGETMTEVLEHLDGCAYCGAAADQLDQSPDRLPALLAEAVLGFRAADYLATRPARLSITPARMGSAPVPDPAWAEAQPPVAGDPTARPRRRWPLLVAMGVVLCGVIAAAPVALSGAEDDREGAGGPAPGPTTGSPADSAPGSSTADPPPAASTPPSASSVPGTGEALVTRLRNTRTGLCLDVAVTEQVVGALAVTAECGESATQVWLLGDDGRMWNQAAPGLCLNAQPAGSLALRPCAAQEDSADEESGDTRYNLAADGLLTVAPEPDLAVTPIRRTLGAIILLKPVPQDRIRRSQRWLTDETSADATQPSQTVRDSAATG</sequence>